<keyword evidence="2" id="KW-1185">Reference proteome</keyword>
<accession>W1PL48</accession>
<evidence type="ECO:0000313" key="1">
    <source>
        <dbReference type="EMBL" id="ERN08499.1"/>
    </source>
</evidence>
<sequence length="49" mass="5457">GTKGKRPLTVSKCDEVGLVAELRHSTVEVHFVRAESWPLPKPRKTHAHA</sequence>
<dbReference type="EMBL" id="KI393323">
    <property type="protein sequence ID" value="ERN08499.1"/>
    <property type="molecule type" value="Genomic_DNA"/>
</dbReference>
<dbReference type="Gramene" id="ERN08499">
    <property type="protein sequence ID" value="ERN08499"/>
    <property type="gene ID" value="AMTR_s00152p00075530"/>
</dbReference>
<evidence type="ECO:0000313" key="2">
    <source>
        <dbReference type="Proteomes" id="UP000017836"/>
    </source>
</evidence>
<name>W1PL48_AMBTC</name>
<proteinExistence type="predicted"/>
<protein>
    <submittedName>
        <fullName evidence="1">Uncharacterized protein</fullName>
    </submittedName>
</protein>
<dbReference type="Proteomes" id="UP000017836">
    <property type="component" value="Unassembled WGS sequence"/>
</dbReference>
<feature type="non-terminal residue" evidence="1">
    <location>
        <position position="1"/>
    </location>
</feature>
<organism evidence="1 2">
    <name type="scientific">Amborella trichopoda</name>
    <dbReference type="NCBI Taxonomy" id="13333"/>
    <lineage>
        <taxon>Eukaryota</taxon>
        <taxon>Viridiplantae</taxon>
        <taxon>Streptophyta</taxon>
        <taxon>Embryophyta</taxon>
        <taxon>Tracheophyta</taxon>
        <taxon>Spermatophyta</taxon>
        <taxon>Magnoliopsida</taxon>
        <taxon>Amborellales</taxon>
        <taxon>Amborellaceae</taxon>
        <taxon>Amborella</taxon>
    </lineage>
</organism>
<dbReference type="HOGENOM" id="CLU_3147530_0_0_1"/>
<dbReference type="AlphaFoldDB" id="W1PL48"/>
<gene>
    <name evidence="1" type="ORF">AMTR_s00152p00075530</name>
</gene>
<reference evidence="2" key="1">
    <citation type="journal article" date="2013" name="Science">
        <title>The Amborella genome and the evolution of flowering plants.</title>
        <authorList>
            <consortium name="Amborella Genome Project"/>
        </authorList>
    </citation>
    <scope>NUCLEOTIDE SEQUENCE [LARGE SCALE GENOMIC DNA]</scope>
</reference>